<organism evidence="1 2">
    <name type="scientific">Treponema brennaborense (strain DSM 12168 / CIP 105900 / DD5/3)</name>
    <dbReference type="NCBI Taxonomy" id="906968"/>
    <lineage>
        <taxon>Bacteria</taxon>
        <taxon>Pseudomonadati</taxon>
        <taxon>Spirochaetota</taxon>
        <taxon>Spirochaetia</taxon>
        <taxon>Spirochaetales</taxon>
        <taxon>Treponemataceae</taxon>
        <taxon>Treponema</taxon>
    </lineage>
</organism>
<sequence length="114" mass="12651">MNTDLKIMFNKHASNASGFIKTSDNPAAGLTSEQKAVLNRKGNILFNQGDIEQARRIYLATGYSDGLTRVADVYAAKNRELDALKLYLLAHNKRKSEPLLKKIAGLISVMIEKE</sequence>
<dbReference type="AlphaFoldDB" id="F4LN50"/>
<dbReference type="KEGG" id="tbe:Trebr_1391"/>
<dbReference type="InterPro" id="IPR011990">
    <property type="entry name" value="TPR-like_helical_dom_sf"/>
</dbReference>
<dbReference type="STRING" id="906968.Trebr_1391"/>
<dbReference type="Proteomes" id="UP000006546">
    <property type="component" value="Chromosome"/>
</dbReference>
<dbReference type="eggNOG" id="ENOG502ZPBI">
    <property type="taxonomic scope" value="Bacteria"/>
</dbReference>
<keyword evidence="2" id="KW-1185">Reference proteome</keyword>
<reference evidence="2" key="1">
    <citation type="submission" date="2011-04" db="EMBL/GenBank/DDBJ databases">
        <title>The complete genome of Treponema brennaborense DSM 12168.</title>
        <authorList>
            <person name="Lucas S."/>
            <person name="Han J."/>
            <person name="Lapidus A."/>
            <person name="Bruce D."/>
            <person name="Goodwin L."/>
            <person name="Pitluck S."/>
            <person name="Peters L."/>
            <person name="Kyrpides N."/>
            <person name="Mavromatis K."/>
            <person name="Ivanova N."/>
            <person name="Mikhailova N."/>
            <person name="Pagani I."/>
            <person name="Teshima H."/>
            <person name="Detter J.C."/>
            <person name="Tapia R."/>
            <person name="Han C."/>
            <person name="Land M."/>
            <person name="Hauser L."/>
            <person name="Markowitz V."/>
            <person name="Cheng J.-F."/>
            <person name="Hugenholtz P."/>
            <person name="Woyke T."/>
            <person name="Wu D."/>
            <person name="Gronow S."/>
            <person name="Wellnitz S."/>
            <person name="Brambilla E."/>
            <person name="Klenk H.-P."/>
            <person name="Eisen J.A."/>
        </authorList>
    </citation>
    <scope>NUCLEOTIDE SEQUENCE [LARGE SCALE GENOMIC DNA]</scope>
    <source>
        <strain evidence="2">DSM 12168 / CIP 105900 / DD5/3</strain>
    </source>
</reference>
<accession>F4LN50</accession>
<dbReference type="EMBL" id="CP002696">
    <property type="protein sequence ID" value="AEE16815.1"/>
    <property type="molecule type" value="Genomic_DNA"/>
</dbReference>
<dbReference type="RefSeq" id="WP_013758520.1">
    <property type="nucleotide sequence ID" value="NC_015500.1"/>
</dbReference>
<proteinExistence type="predicted"/>
<name>F4LN50_TREBD</name>
<gene>
    <name evidence="1" type="ordered locus">Trebr_1391</name>
</gene>
<dbReference type="HOGENOM" id="CLU_2157247_0_0_12"/>
<dbReference type="SUPFAM" id="SSF48452">
    <property type="entry name" value="TPR-like"/>
    <property type="match status" value="1"/>
</dbReference>
<evidence type="ECO:0000313" key="2">
    <source>
        <dbReference type="Proteomes" id="UP000006546"/>
    </source>
</evidence>
<evidence type="ECO:0000313" key="1">
    <source>
        <dbReference type="EMBL" id="AEE16815.1"/>
    </source>
</evidence>
<protein>
    <submittedName>
        <fullName evidence="1">Uncharacterized protein</fullName>
    </submittedName>
</protein>